<reference evidence="1 2" key="1">
    <citation type="journal article" date="2016" name="Genome Biol. Evol.">
        <title>Divergent and convergent evolution of fungal pathogenicity.</title>
        <authorList>
            <person name="Shang Y."/>
            <person name="Xiao G."/>
            <person name="Zheng P."/>
            <person name="Cen K."/>
            <person name="Zhan S."/>
            <person name="Wang C."/>
        </authorList>
    </citation>
    <scope>NUCLEOTIDE SEQUENCE [LARGE SCALE GENOMIC DNA]</scope>
    <source>
        <strain evidence="1 2">RCEF 4871</strain>
    </source>
</reference>
<protein>
    <submittedName>
        <fullName evidence="1">Uncharacterized protein</fullName>
    </submittedName>
</protein>
<keyword evidence="2" id="KW-1185">Reference proteome</keyword>
<dbReference type="AlphaFoldDB" id="A0A166S7F2"/>
<dbReference type="Proteomes" id="UP000243498">
    <property type="component" value="Unassembled WGS sequence"/>
</dbReference>
<name>A0A166S7F2_METRR</name>
<evidence type="ECO:0000313" key="1">
    <source>
        <dbReference type="EMBL" id="OAA36645.1"/>
    </source>
</evidence>
<dbReference type="EMBL" id="AZHC01000034">
    <property type="protein sequence ID" value="OAA36645.1"/>
    <property type="molecule type" value="Genomic_DNA"/>
</dbReference>
<accession>A0A166S7F2</accession>
<organism evidence="1 2">
    <name type="scientific">Metarhizium rileyi (strain RCEF 4871)</name>
    <name type="common">Nomuraea rileyi</name>
    <dbReference type="NCBI Taxonomy" id="1649241"/>
    <lineage>
        <taxon>Eukaryota</taxon>
        <taxon>Fungi</taxon>
        <taxon>Dikarya</taxon>
        <taxon>Ascomycota</taxon>
        <taxon>Pezizomycotina</taxon>
        <taxon>Sordariomycetes</taxon>
        <taxon>Hypocreomycetidae</taxon>
        <taxon>Hypocreales</taxon>
        <taxon>Clavicipitaceae</taxon>
        <taxon>Metarhizium</taxon>
    </lineage>
</organism>
<sequence>MRYKNRRSGRAKAVNVMPCNSDAVLRSDAGYAKQRPHAWRSVAFAFDTWSPVAARFPHEHQAAKTHRCGGGGGCIRENTTRGLRGDGAKGRSLSRVLVAVGRRSLATLVRGDAGHAEQWHSLTFFSEAAERCALLSGADVGLESRRDEAMRDDA</sequence>
<proteinExistence type="predicted"/>
<gene>
    <name evidence="1" type="ORF">NOR_07445</name>
</gene>
<comment type="caution">
    <text evidence="1">The sequence shown here is derived from an EMBL/GenBank/DDBJ whole genome shotgun (WGS) entry which is preliminary data.</text>
</comment>
<evidence type="ECO:0000313" key="2">
    <source>
        <dbReference type="Proteomes" id="UP000243498"/>
    </source>
</evidence>